<dbReference type="Gene3D" id="3.40.50.11200">
    <property type="match status" value="1"/>
</dbReference>
<dbReference type="SUPFAM" id="SSF52206">
    <property type="entry name" value="Hypothetical protein MTH538"/>
    <property type="match status" value="1"/>
</dbReference>
<name>A0A7W5A7Q6_9ACTN</name>
<sequence length="123" mass="13818">MADTRIVFVAFAIEDQGQRNLLKGQSNHPRMPYEFIDMSVKNPYDSGWKEKVRTRIRRSHGVIALVSKNSLTSSGQKWEIQCAKEEGKPLLGVWAYSLDRTNLAGVHTVPWTDANIAAFIGSL</sequence>
<reference evidence="2 3" key="1">
    <citation type="submission" date="2020-08" db="EMBL/GenBank/DDBJ databases">
        <title>Genomic Encyclopedia of Type Strains, Phase III (KMG-III): the genomes of soil and plant-associated and newly described type strains.</title>
        <authorList>
            <person name="Whitman W."/>
        </authorList>
    </citation>
    <scope>NUCLEOTIDE SEQUENCE [LARGE SCALE GENOMIC DNA]</scope>
    <source>
        <strain evidence="2 3">CECT 3302</strain>
    </source>
</reference>
<protein>
    <recommendedName>
        <fullName evidence="1">Thoeris protein ThsB TIR-like domain-containing protein</fullName>
    </recommendedName>
</protein>
<accession>A0A7W5A7Q6</accession>
<dbReference type="Proteomes" id="UP000577707">
    <property type="component" value="Unassembled WGS sequence"/>
</dbReference>
<proteinExistence type="predicted"/>
<keyword evidence="3" id="KW-1185">Reference proteome</keyword>
<evidence type="ECO:0000313" key="3">
    <source>
        <dbReference type="Proteomes" id="UP000577707"/>
    </source>
</evidence>
<organism evidence="2 3">
    <name type="scientific">Nocardioides albus</name>
    <dbReference type="NCBI Taxonomy" id="1841"/>
    <lineage>
        <taxon>Bacteria</taxon>
        <taxon>Bacillati</taxon>
        <taxon>Actinomycetota</taxon>
        <taxon>Actinomycetes</taxon>
        <taxon>Propionibacteriales</taxon>
        <taxon>Nocardioidaceae</taxon>
        <taxon>Nocardioides</taxon>
    </lineage>
</organism>
<gene>
    <name evidence="2" type="ORF">FHS12_003741</name>
</gene>
<dbReference type="InterPro" id="IPR036490">
    <property type="entry name" value="ThsB_TIR-like_sf"/>
</dbReference>
<evidence type="ECO:0000313" key="2">
    <source>
        <dbReference type="EMBL" id="MBB3090779.1"/>
    </source>
</evidence>
<evidence type="ECO:0000259" key="1">
    <source>
        <dbReference type="Pfam" id="PF08937"/>
    </source>
</evidence>
<feature type="domain" description="Thoeris protein ThsB TIR-like" evidence="1">
    <location>
        <begin position="8"/>
        <end position="95"/>
    </location>
</feature>
<dbReference type="Pfam" id="PF08937">
    <property type="entry name" value="ThsB_TIR"/>
    <property type="match status" value="1"/>
</dbReference>
<dbReference type="RefSeq" id="WP_183548149.1">
    <property type="nucleotide sequence ID" value="NZ_BMQT01000010.1"/>
</dbReference>
<comment type="caution">
    <text evidence="2">The sequence shown here is derived from an EMBL/GenBank/DDBJ whole genome shotgun (WGS) entry which is preliminary data.</text>
</comment>
<dbReference type="AlphaFoldDB" id="A0A7W5A7Q6"/>
<dbReference type="EMBL" id="JACHXG010000008">
    <property type="protein sequence ID" value="MBB3090779.1"/>
    <property type="molecule type" value="Genomic_DNA"/>
</dbReference>
<dbReference type="InterPro" id="IPR015032">
    <property type="entry name" value="ThsB__TIR-like_domain"/>
</dbReference>